<dbReference type="Proteomes" id="UP001295684">
    <property type="component" value="Unassembled WGS sequence"/>
</dbReference>
<evidence type="ECO:0000313" key="3">
    <source>
        <dbReference type="EMBL" id="CAI2366914.1"/>
    </source>
</evidence>
<dbReference type="AlphaFoldDB" id="A0AAD1UDQ8"/>
<feature type="domain" description="Phosphatidic acid phosphatase type 2/haloperoxidase" evidence="2">
    <location>
        <begin position="85"/>
        <end position="246"/>
    </location>
</feature>
<proteinExistence type="predicted"/>
<feature type="transmembrane region" description="Helical" evidence="1">
    <location>
        <begin position="7"/>
        <end position="27"/>
    </location>
</feature>
<feature type="transmembrane region" description="Helical" evidence="1">
    <location>
        <begin position="199"/>
        <end position="222"/>
    </location>
</feature>
<keyword evidence="1" id="KW-1133">Transmembrane helix</keyword>
<evidence type="ECO:0000259" key="2">
    <source>
        <dbReference type="Pfam" id="PF01569"/>
    </source>
</evidence>
<feature type="transmembrane region" description="Helical" evidence="1">
    <location>
        <begin position="397"/>
        <end position="416"/>
    </location>
</feature>
<sequence length="446" mass="52167">MSNLNTITFIVVAIIFFLVVILGHYFFRGDFYQYSANELIPRLQYYTNGIWSGFNHFIYAFGWELLWIIVAGFYAKFNRVSSAFLLTSTCKFIAFVSLLKMFWNDPAPYMDKDFIRAGKCNQDTFQTPTLEVALPSFAYCMMFYLAYDWIDIRRPRVKRNDRNTIQGGNDPTDYEDEAHEYFLHESSAYQQMKENDFSYWLILALIIFGVFMIAFSSMYLGINTIDQVFYAMFLGHGIFCVSYFFIKDWAIERYVLISELMIPVSQIVITVLQQIVLIIILIVVIRVYYGFQVSGFTVNPHWKSEHVDKCKLLPFPGFFDKEMGRVYNFLFLDLGVIVGIAFDSLLLGGTRVDYNQLRESEDRNSLVGFIFRYLITIVWIALSIFGLDYLLDMLVHHWLFIIAIPYFVCGFALYTFMKYIFELVGATRPEIHPIPEIKSVEPRKAN</sequence>
<feature type="transmembrane region" description="Helical" evidence="1">
    <location>
        <begin position="132"/>
        <end position="150"/>
    </location>
</feature>
<keyword evidence="1" id="KW-0812">Transmembrane</keyword>
<dbReference type="Pfam" id="PF01569">
    <property type="entry name" value="PAP2"/>
    <property type="match status" value="1"/>
</dbReference>
<accession>A0AAD1UDQ8</accession>
<feature type="transmembrane region" description="Helical" evidence="1">
    <location>
        <begin position="326"/>
        <end position="348"/>
    </location>
</feature>
<dbReference type="InterPro" id="IPR000326">
    <property type="entry name" value="PAP2/HPO"/>
</dbReference>
<keyword evidence="1" id="KW-0472">Membrane</keyword>
<name>A0AAD1UDQ8_EUPCR</name>
<gene>
    <name evidence="3" type="ORF">ECRASSUSDP1_LOCUS8190</name>
</gene>
<dbReference type="EMBL" id="CAMPGE010007997">
    <property type="protein sequence ID" value="CAI2366914.1"/>
    <property type="molecule type" value="Genomic_DNA"/>
</dbReference>
<protein>
    <recommendedName>
        <fullName evidence="2">Phosphatidic acid phosphatase type 2/haloperoxidase domain-containing protein</fullName>
    </recommendedName>
</protein>
<feature type="transmembrane region" description="Helical" evidence="1">
    <location>
        <begin position="267"/>
        <end position="289"/>
    </location>
</feature>
<keyword evidence="4" id="KW-1185">Reference proteome</keyword>
<organism evidence="3 4">
    <name type="scientific">Euplotes crassus</name>
    <dbReference type="NCBI Taxonomy" id="5936"/>
    <lineage>
        <taxon>Eukaryota</taxon>
        <taxon>Sar</taxon>
        <taxon>Alveolata</taxon>
        <taxon>Ciliophora</taxon>
        <taxon>Intramacronucleata</taxon>
        <taxon>Spirotrichea</taxon>
        <taxon>Hypotrichia</taxon>
        <taxon>Euplotida</taxon>
        <taxon>Euplotidae</taxon>
        <taxon>Moneuplotes</taxon>
    </lineage>
</organism>
<feature type="transmembrane region" description="Helical" evidence="1">
    <location>
        <begin position="369"/>
        <end position="391"/>
    </location>
</feature>
<evidence type="ECO:0000313" key="4">
    <source>
        <dbReference type="Proteomes" id="UP001295684"/>
    </source>
</evidence>
<feature type="transmembrane region" description="Helical" evidence="1">
    <location>
        <begin position="56"/>
        <end position="75"/>
    </location>
</feature>
<feature type="transmembrane region" description="Helical" evidence="1">
    <location>
        <begin position="228"/>
        <end position="246"/>
    </location>
</feature>
<comment type="caution">
    <text evidence="3">The sequence shown here is derived from an EMBL/GenBank/DDBJ whole genome shotgun (WGS) entry which is preliminary data.</text>
</comment>
<evidence type="ECO:0000256" key="1">
    <source>
        <dbReference type="SAM" id="Phobius"/>
    </source>
</evidence>
<feature type="transmembrane region" description="Helical" evidence="1">
    <location>
        <begin position="82"/>
        <end position="103"/>
    </location>
</feature>
<reference evidence="3" key="1">
    <citation type="submission" date="2023-07" db="EMBL/GenBank/DDBJ databases">
        <authorList>
            <consortium name="AG Swart"/>
            <person name="Singh M."/>
            <person name="Singh A."/>
            <person name="Seah K."/>
            <person name="Emmerich C."/>
        </authorList>
    </citation>
    <scope>NUCLEOTIDE SEQUENCE</scope>
    <source>
        <strain evidence="3">DP1</strain>
    </source>
</reference>